<evidence type="ECO:0000256" key="7">
    <source>
        <dbReference type="ARBA" id="ARBA00022840"/>
    </source>
</evidence>
<dbReference type="STRING" id="720554.Clocl_0034"/>
<dbReference type="InterPro" id="IPR020568">
    <property type="entry name" value="Ribosomal_Su5_D2-typ_SF"/>
</dbReference>
<feature type="active site" evidence="9">
    <location>
        <position position="11"/>
    </location>
</feature>
<gene>
    <name evidence="9" type="primary">ispE</name>
    <name evidence="12" type="ordered locus">Clocl_0034</name>
</gene>
<dbReference type="AlphaFoldDB" id="G8LYS4"/>
<dbReference type="Pfam" id="PF08544">
    <property type="entry name" value="GHMP_kinases_C"/>
    <property type="match status" value="1"/>
</dbReference>
<feature type="binding site" evidence="9">
    <location>
        <begin position="95"/>
        <end position="105"/>
    </location>
    <ligand>
        <name>ATP</name>
        <dbReference type="ChEBI" id="CHEBI:30616"/>
    </ligand>
</feature>
<comment type="pathway">
    <text evidence="9">Isoprenoid biosynthesis; isopentenyl diphosphate biosynthesis via DXP pathway; isopentenyl diphosphate from 1-deoxy-D-xylulose 5-phosphate: step 3/6.</text>
</comment>
<organism evidence="12 13">
    <name type="scientific">Acetivibrio clariflavus (strain DSM 19732 / NBRC 101661 / EBR45)</name>
    <name type="common">Clostridium clariflavum</name>
    <dbReference type="NCBI Taxonomy" id="720554"/>
    <lineage>
        <taxon>Bacteria</taxon>
        <taxon>Bacillati</taxon>
        <taxon>Bacillota</taxon>
        <taxon>Clostridia</taxon>
        <taxon>Eubacteriales</taxon>
        <taxon>Oscillospiraceae</taxon>
        <taxon>Acetivibrio</taxon>
    </lineage>
</organism>
<comment type="function">
    <text evidence="9">Catalyzes the phosphorylation of the position 2 hydroxy group of 4-diphosphocytidyl-2C-methyl-D-erythritol.</text>
</comment>
<dbReference type="Pfam" id="PF00288">
    <property type="entry name" value="GHMP_kinases_N"/>
    <property type="match status" value="1"/>
</dbReference>
<keyword evidence="4 9" id="KW-0808">Transferase</keyword>
<dbReference type="PANTHER" id="PTHR43527:SF2">
    <property type="entry name" value="4-DIPHOSPHOCYTIDYL-2-C-METHYL-D-ERYTHRITOL KINASE, CHLOROPLASTIC"/>
    <property type="match status" value="1"/>
</dbReference>
<evidence type="ECO:0000313" key="12">
    <source>
        <dbReference type="EMBL" id="AEV66792.1"/>
    </source>
</evidence>
<keyword evidence="6 9" id="KW-0418">Kinase</keyword>
<dbReference type="EMBL" id="CP003065">
    <property type="protein sequence ID" value="AEV66792.1"/>
    <property type="molecule type" value="Genomic_DNA"/>
</dbReference>
<evidence type="ECO:0000256" key="1">
    <source>
        <dbReference type="ARBA" id="ARBA00009684"/>
    </source>
</evidence>
<feature type="domain" description="GHMP kinase N-terminal" evidence="10">
    <location>
        <begin position="67"/>
        <end position="145"/>
    </location>
</feature>
<dbReference type="EC" id="2.7.1.148" evidence="2 9"/>
<keyword evidence="9" id="KW-0414">Isoprene biosynthesis</keyword>
<accession>G8LYS4</accession>
<dbReference type="OrthoDB" id="9809438at2"/>
<dbReference type="PANTHER" id="PTHR43527">
    <property type="entry name" value="4-DIPHOSPHOCYTIDYL-2-C-METHYL-D-ERYTHRITOL KINASE, CHLOROPLASTIC"/>
    <property type="match status" value="1"/>
</dbReference>
<dbReference type="HOGENOM" id="CLU_053057_1_1_9"/>
<keyword evidence="7 9" id="KW-0067">ATP-binding</keyword>
<dbReference type="InterPro" id="IPR004424">
    <property type="entry name" value="IspE"/>
</dbReference>
<evidence type="ECO:0000313" key="13">
    <source>
        <dbReference type="Proteomes" id="UP000005435"/>
    </source>
</evidence>
<evidence type="ECO:0000259" key="10">
    <source>
        <dbReference type="Pfam" id="PF00288"/>
    </source>
</evidence>
<dbReference type="GO" id="GO:0005524">
    <property type="term" value="F:ATP binding"/>
    <property type="evidence" value="ECO:0007669"/>
    <property type="project" value="UniProtKB-UniRule"/>
</dbReference>
<dbReference type="NCBIfam" id="TIGR00154">
    <property type="entry name" value="ispE"/>
    <property type="match status" value="1"/>
</dbReference>
<sequence length="289" mass="32173">MDSICIKARAKINLALDVLRKREDGYHDVRMIMQSISLHDDVFLSLIDEKSIRISCDKVWVPSNSDNIAYKAAKVLMDKFDLQKGIDIKIVKNIPVAAGLAGGSANAAAVLKGMNELFSLNLEQEELMQIGKTIGADVPFCIKGGTMLAEGIGEILSDIEPLKNVDIVLVKPKISVSTAWVYKNLNIEKIVLRPDTDYIIGLIEKGDLQNLGRKMVNVLETVTVKKYEIINEIKEKLIKLGAFGSMMSGSGPTVFGIFENKLTAQKAYEEINNDDRWDCILTETFYEER</sequence>
<evidence type="ECO:0000256" key="5">
    <source>
        <dbReference type="ARBA" id="ARBA00022741"/>
    </source>
</evidence>
<dbReference type="Gene3D" id="3.30.230.10">
    <property type="match status" value="1"/>
</dbReference>
<dbReference type="InterPro" id="IPR013750">
    <property type="entry name" value="GHMP_kinase_C_dom"/>
</dbReference>
<evidence type="ECO:0000256" key="2">
    <source>
        <dbReference type="ARBA" id="ARBA00012052"/>
    </source>
</evidence>
<dbReference type="GO" id="GO:0050515">
    <property type="term" value="F:4-(cytidine 5'-diphospho)-2-C-methyl-D-erythritol kinase activity"/>
    <property type="evidence" value="ECO:0007669"/>
    <property type="project" value="UniProtKB-UniRule"/>
</dbReference>
<keyword evidence="13" id="KW-1185">Reference proteome</keyword>
<dbReference type="eggNOG" id="COG1947">
    <property type="taxonomic scope" value="Bacteria"/>
</dbReference>
<dbReference type="InterPro" id="IPR036554">
    <property type="entry name" value="GHMP_kinase_C_sf"/>
</dbReference>
<dbReference type="Gene3D" id="3.30.70.890">
    <property type="entry name" value="GHMP kinase, C-terminal domain"/>
    <property type="match status" value="1"/>
</dbReference>
<evidence type="ECO:0000259" key="11">
    <source>
        <dbReference type="Pfam" id="PF08544"/>
    </source>
</evidence>
<proteinExistence type="inferred from homology"/>
<dbReference type="GO" id="GO:0019288">
    <property type="term" value="P:isopentenyl diphosphate biosynthetic process, methylerythritol 4-phosphate pathway"/>
    <property type="evidence" value="ECO:0007669"/>
    <property type="project" value="UniProtKB-UniRule"/>
</dbReference>
<comment type="catalytic activity">
    <reaction evidence="9">
        <text>4-CDP-2-C-methyl-D-erythritol + ATP = 4-CDP-2-C-methyl-D-erythritol 2-phosphate + ADP + H(+)</text>
        <dbReference type="Rhea" id="RHEA:18437"/>
        <dbReference type="ChEBI" id="CHEBI:15378"/>
        <dbReference type="ChEBI" id="CHEBI:30616"/>
        <dbReference type="ChEBI" id="CHEBI:57823"/>
        <dbReference type="ChEBI" id="CHEBI:57919"/>
        <dbReference type="ChEBI" id="CHEBI:456216"/>
        <dbReference type="EC" id="2.7.1.148"/>
    </reaction>
</comment>
<dbReference type="SUPFAM" id="SSF55060">
    <property type="entry name" value="GHMP Kinase, C-terminal domain"/>
    <property type="match status" value="1"/>
</dbReference>
<dbReference type="PIRSF" id="PIRSF010376">
    <property type="entry name" value="IspE"/>
    <property type="match status" value="1"/>
</dbReference>
<dbReference type="InterPro" id="IPR014721">
    <property type="entry name" value="Ribsml_uS5_D2-typ_fold_subgr"/>
</dbReference>
<dbReference type="GO" id="GO:0016114">
    <property type="term" value="P:terpenoid biosynthetic process"/>
    <property type="evidence" value="ECO:0007669"/>
    <property type="project" value="UniProtKB-UniRule"/>
</dbReference>
<dbReference type="HAMAP" id="MF_00061">
    <property type="entry name" value="IspE"/>
    <property type="match status" value="1"/>
</dbReference>
<reference evidence="12 13" key="2">
    <citation type="journal article" date="2012" name="Stand. Genomic Sci.">
        <title>Complete Genome Sequence of Clostridium clariflavum DSM 19732.</title>
        <authorList>
            <person name="Izquierdo J.A."/>
            <person name="Goodwin L."/>
            <person name="Davenport K.W."/>
            <person name="Teshima H."/>
            <person name="Bruce D."/>
            <person name="Detter C."/>
            <person name="Tapia R."/>
            <person name="Han S."/>
            <person name="Land M."/>
            <person name="Hauser L."/>
            <person name="Jeffries C.D."/>
            <person name="Han J."/>
            <person name="Pitluck S."/>
            <person name="Nolan M."/>
            <person name="Chen A."/>
            <person name="Huntemann M."/>
            <person name="Mavromatis K."/>
            <person name="Mikhailova N."/>
            <person name="Liolios K."/>
            <person name="Woyke T."/>
            <person name="Lynd L.R."/>
        </authorList>
    </citation>
    <scope>NUCLEOTIDE SEQUENCE [LARGE SCALE GENOMIC DNA]</scope>
    <source>
        <strain evidence="13">DSM 19732 / NBRC 101661 / EBR45</strain>
    </source>
</reference>
<dbReference type="NCBIfam" id="NF011202">
    <property type="entry name" value="PRK14608.1"/>
    <property type="match status" value="1"/>
</dbReference>
<comment type="similarity">
    <text evidence="1 9">Belongs to the GHMP kinase family. IspE subfamily.</text>
</comment>
<dbReference type="RefSeq" id="WP_014253430.1">
    <property type="nucleotide sequence ID" value="NC_016627.1"/>
</dbReference>
<evidence type="ECO:0000256" key="4">
    <source>
        <dbReference type="ARBA" id="ARBA00022679"/>
    </source>
</evidence>
<dbReference type="InterPro" id="IPR006204">
    <property type="entry name" value="GHMP_kinase_N_dom"/>
</dbReference>
<protein>
    <recommendedName>
        <fullName evidence="3 9">4-diphosphocytidyl-2-C-methyl-D-erythritol kinase</fullName>
        <shortName evidence="9">CMK</shortName>
        <ecNumber evidence="2 9">2.7.1.148</ecNumber>
    </recommendedName>
    <alternativeName>
        <fullName evidence="8 9">4-(cytidine-5'-diphospho)-2-C-methyl-D-erythritol kinase</fullName>
    </alternativeName>
</protein>
<evidence type="ECO:0000256" key="6">
    <source>
        <dbReference type="ARBA" id="ARBA00022777"/>
    </source>
</evidence>
<feature type="active site" evidence="9">
    <location>
        <position position="137"/>
    </location>
</feature>
<keyword evidence="5 9" id="KW-0547">Nucleotide-binding</keyword>
<evidence type="ECO:0000256" key="8">
    <source>
        <dbReference type="ARBA" id="ARBA00032554"/>
    </source>
</evidence>
<feature type="domain" description="GHMP kinase C-terminal" evidence="11">
    <location>
        <begin position="201"/>
        <end position="272"/>
    </location>
</feature>
<name>G8LYS4_ACECE</name>
<evidence type="ECO:0000256" key="9">
    <source>
        <dbReference type="HAMAP-Rule" id="MF_00061"/>
    </source>
</evidence>
<dbReference type="KEGG" id="ccl:Clocl_0034"/>
<dbReference type="SUPFAM" id="SSF54211">
    <property type="entry name" value="Ribosomal protein S5 domain 2-like"/>
    <property type="match status" value="1"/>
</dbReference>
<dbReference type="UniPathway" id="UPA00056">
    <property type="reaction ID" value="UER00094"/>
</dbReference>
<evidence type="ECO:0000256" key="3">
    <source>
        <dbReference type="ARBA" id="ARBA00017473"/>
    </source>
</evidence>
<reference evidence="13" key="1">
    <citation type="submission" date="2011-12" db="EMBL/GenBank/DDBJ databases">
        <title>Complete sequence of Clostridium clariflavum DSM 19732.</title>
        <authorList>
            <consortium name="US DOE Joint Genome Institute"/>
            <person name="Lucas S."/>
            <person name="Han J."/>
            <person name="Lapidus A."/>
            <person name="Cheng J.-F."/>
            <person name="Goodwin L."/>
            <person name="Pitluck S."/>
            <person name="Peters L."/>
            <person name="Teshima H."/>
            <person name="Detter J.C."/>
            <person name="Han C."/>
            <person name="Tapia R."/>
            <person name="Land M."/>
            <person name="Hauser L."/>
            <person name="Kyrpides N."/>
            <person name="Ivanova N."/>
            <person name="Pagani I."/>
            <person name="Kitzmiller T."/>
            <person name="Lynd L."/>
            <person name="Izquierdo J."/>
            <person name="Woyke T."/>
        </authorList>
    </citation>
    <scope>NUCLEOTIDE SEQUENCE [LARGE SCALE GENOMIC DNA]</scope>
    <source>
        <strain evidence="13">DSM 19732 / NBRC 101661 / EBR45</strain>
    </source>
</reference>
<dbReference type="Proteomes" id="UP000005435">
    <property type="component" value="Chromosome"/>
</dbReference>